<dbReference type="AlphaFoldDB" id="A0A075B5E8"/>
<dbReference type="HOGENOM" id="CLU_1928773_0_0_1"/>
<protein>
    <submittedName>
        <fullName evidence="1">Uncharacterized protein</fullName>
    </submittedName>
</protein>
<name>A0A075B5E8_ROZAC</name>
<keyword evidence="2" id="KW-1185">Reference proteome</keyword>
<dbReference type="EMBL" id="KE560355">
    <property type="protein sequence ID" value="EPZ37066.1"/>
    <property type="molecule type" value="Genomic_DNA"/>
</dbReference>
<evidence type="ECO:0000313" key="1">
    <source>
        <dbReference type="EMBL" id="EPZ37066.1"/>
    </source>
</evidence>
<proteinExistence type="predicted"/>
<evidence type="ECO:0000313" key="2">
    <source>
        <dbReference type="Proteomes" id="UP000030755"/>
    </source>
</evidence>
<gene>
    <name evidence="1" type="ORF">O9G_005804</name>
</gene>
<dbReference type="Proteomes" id="UP000030755">
    <property type="component" value="Unassembled WGS sequence"/>
</dbReference>
<organism evidence="1 2">
    <name type="scientific">Rozella allomycis (strain CSF55)</name>
    <dbReference type="NCBI Taxonomy" id="988480"/>
    <lineage>
        <taxon>Eukaryota</taxon>
        <taxon>Fungi</taxon>
        <taxon>Fungi incertae sedis</taxon>
        <taxon>Cryptomycota</taxon>
        <taxon>Cryptomycota incertae sedis</taxon>
        <taxon>Rozella</taxon>
    </lineage>
</organism>
<reference evidence="1 2" key="1">
    <citation type="journal article" date="2013" name="Curr. Biol.">
        <title>Shared signatures of parasitism and phylogenomics unite Cryptomycota and microsporidia.</title>
        <authorList>
            <person name="James T.Y."/>
            <person name="Pelin A."/>
            <person name="Bonen L."/>
            <person name="Ahrendt S."/>
            <person name="Sain D."/>
            <person name="Corradi N."/>
            <person name="Stajich J.E."/>
        </authorList>
    </citation>
    <scope>NUCLEOTIDE SEQUENCE [LARGE SCALE GENOMIC DNA]</scope>
    <source>
        <strain evidence="1 2">CSF55</strain>
    </source>
</reference>
<sequence>MFVTILTFEYAFKPQTTTSSIQTEQERRLTALETLSTPCLDPLGRLEKLERQIIANPVYTKIRDTVHRIPVDYEEWLSVLELKEYYVNTVERLKELREIEGRGWLGRLRRDGRGMWRLGRRLRGIGGGLRG</sequence>
<accession>A0A075B5E8</accession>